<comment type="caution">
    <text evidence="3">The sequence shown here is derived from an EMBL/GenBank/DDBJ whole genome shotgun (WGS) entry which is preliminary data.</text>
</comment>
<dbReference type="AlphaFoldDB" id="A0A7W6ENE9"/>
<dbReference type="Pfam" id="PF18962">
    <property type="entry name" value="Por_Secre_tail"/>
    <property type="match status" value="1"/>
</dbReference>
<evidence type="ECO:0000259" key="1">
    <source>
        <dbReference type="Pfam" id="PF18962"/>
    </source>
</evidence>
<evidence type="ECO:0000313" key="4">
    <source>
        <dbReference type="Proteomes" id="UP000541352"/>
    </source>
</evidence>
<dbReference type="InterPro" id="IPR044023">
    <property type="entry name" value="Ig_7"/>
</dbReference>
<dbReference type="NCBIfam" id="TIGR04183">
    <property type="entry name" value="Por_Secre_tail"/>
    <property type="match status" value="1"/>
</dbReference>
<evidence type="ECO:0000259" key="2">
    <source>
        <dbReference type="Pfam" id="PF19081"/>
    </source>
</evidence>
<dbReference type="EMBL" id="JACIBY010000001">
    <property type="protein sequence ID" value="MBB3836429.1"/>
    <property type="molecule type" value="Genomic_DNA"/>
</dbReference>
<feature type="domain" description="Secretion system C-terminal sorting" evidence="1">
    <location>
        <begin position="709"/>
        <end position="776"/>
    </location>
</feature>
<reference evidence="3 4" key="1">
    <citation type="submission" date="2020-08" db="EMBL/GenBank/DDBJ databases">
        <title>Genomic Encyclopedia of Type Strains, Phase IV (KMG-IV): sequencing the most valuable type-strain genomes for metagenomic binning, comparative biology and taxonomic classification.</title>
        <authorList>
            <person name="Goeker M."/>
        </authorList>
    </citation>
    <scope>NUCLEOTIDE SEQUENCE [LARGE SCALE GENOMIC DNA]</scope>
    <source>
        <strain evidence="3 4">DSM 17976</strain>
    </source>
</reference>
<feature type="domain" description="Ig-like" evidence="2">
    <location>
        <begin position="154"/>
        <end position="240"/>
    </location>
</feature>
<accession>A0A7W6ENE9</accession>
<keyword evidence="4" id="KW-1185">Reference proteome</keyword>
<dbReference type="InterPro" id="IPR026444">
    <property type="entry name" value="Secre_tail"/>
</dbReference>
<name>A0A7W6ENE9_9BACT</name>
<protein>
    <recommendedName>
        <fullName evidence="5">T9SS type A sorting domain-containing protein</fullName>
    </recommendedName>
</protein>
<sequence length="786" mass="81353">MIFNDNTTAGGGVATGSASTNTAGVFTYYVGCVTPEGCETPAASRVPVTLTVNAFPSAATVSITPTGSPVCSGVITLSVTSCAATDSVKIWDVTTGMTLLGAGKGTSFSVDITRTPATTTTYSFAARCISAKGCTNPAAPATASVSVNPTIKTPVATIIDADNKTSRCQGEIQVALYFNTDCGALATLWYNTPTGGTPIASLTNVTPTAPAEYKYYASCKDLATGCESPIRAEVKYTVNPAGSTPTAVSMTAALTTVNVSQDKVICSTTGTAIVFTGCPSGETLLVSVDSNPYSATLPTVMADGIKHNYRVRCQAGSGATACTGPESGVMSLTAYSVLTTAPTASVVPAVVCSASAPVAFGGSSNCGALATVWFDATTNTQLLSLPSMTPTTPGTYSYYAKCVNGGGCMSPASATTSLTVVGNSTAPTITSVGGTEVCTGVNVTLTTNCPSGSVVKWSTGDTNNALPLVSNVPQVRAVTAKCVITVGSTTCESPVSATTTVVWKTFDLTIINIGSSRSGVKPGSNVPKSAWAANFVTVDAGPSLQSSSQGNPSVFFTENPNKGADRFWTVHVETCALGDTGSVSYDMLVTPEAGLPLSYNTVENNAPYLMYANRDGFTELYAHNHGAYGFTHDPRYAQGLPKGLYKLSIRYWSQKGLGLYPAVRKTQGTELAYQEYWFRIQSQNGIGSGAAREGVTENTEAPFVTMGQNPVTRTLSLTINGAKGQDVKLNLVDASGRSIKVSSVTPETNTHREEIDMTSQNTGMYFIQVSTPSKRAALKVLKVSQD</sequence>
<evidence type="ECO:0000313" key="3">
    <source>
        <dbReference type="EMBL" id="MBB3836429.1"/>
    </source>
</evidence>
<evidence type="ECO:0008006" key="5">
    <source>
        <dbReference type="Google" id="ProtNLM"/>
    </source>
</evidence>
<organism evidence="3 4">
    <name type="scientific">Runella defluvii</name>
    <dbReference type="NCBI Taxonomy" id="370973"/>
    <lineage>
        <taxon>Bacteria</taxon>
        <taxon>Pseudomonadati</taxon>
        <taxon>Bacteroidota</taxon>
        <taxon>Cytophagia</taxon>
        <taxon>Cytophagales</taxon>
        <taxon>Spirosomataceae</taxon>
        <taxon>Runella</taxon>
    </lineage>
</organism>
<dbReference type="Pfam" id="PF19081">
    <property type="entry name" value="Ig_7"/>
    <property type="match status" value="1"/>
</dbReference>
<gene>
    <name evidence="3" type="ORF">FHS57_000411</name>
</gene>
<proteinExistence type="predicted"/>
<dbReference type="Proteomes" id="UP000541352">
    <property type="component" value="Unassembled WGS sequence"/>
</dbReference>